<dbReference type="VEuPathDB" id="TriTrypDB:LdBPK_354270.1"/>
<reference evidence="2" key="1">
    <citation type="submission" date="2019-02" db="EMBL/GenBank/DDBJ databases">
        <title>FDA dAtabase for Regulatory Grade micrObial Sequences (FDA-ARGOS): Supporting development and validation of Infectious Disease Dx tests.</title>
        <authorList>
            <person name="Duncan R."/>
            <person name="Fisher C."/>
            <person name="Tallon L."/>
            <person name="Sadzewicz L."/>
            <person name="Sengamalay N."/>
            <person name="Ott S."/>
            <person name="Godinez A."/>
            <person name="Nagaraj S."/>
            <person name="Vavikolanu K."/>
            <person name="Vyas G."/>
            <person name="Nadendla S."/>
            <person name="Aluvathingal J."/>
            <person name="Sichtig H."/>
        </authorList>
    </citation>
    <scope>NUCLEOTIDE SEQUENCE [LARGE SCALE GENOMIC DNA]</scope>
    <source>
        <strain evidence="2">FDAARGOS_360</strain>
    </source>
</reference>
<protein>
    <submittedName>
        <fullName evidence="1">Uncharacterized protein</fullName>
    </submittedName>
</protein>
<accession>A0A504XFS0</accession>
<dbReference type="VEuPathDB" id="TriTrypDB:LDHU3_35.5660"/>
<proteinExistence type="predicted"/>
<sequence>MAAAQESAAMLEASGCRRALLPVAVSAFAGLPHSSLRGFIQNYIAHLRQCSDQHKAQNLSEPYLRVELTAAAQLTALLDHETLKYTLSMAHCISRPTYGRHVKVLMLLLCELRFRILIRDARFFAEHHQSAPSLSRMRGESSAAQLAEQRALTRAFQLLDWHRYHDAAHMQMRRNALGKGKASEFAKELSLAYKPVMQATEHIGKKRRALTTRMDCSVKTREWAAAGHDIAGALEKFGAAFYWVEQRDRLLGRLQLFEAAHSRVISGTEVLYLCSRLRGYANIAFTEHVTKPPELNPSQVDVAELVTFFTGSGGGALVVEMALTKFFGVVVNRHVRAPELWAMNYLLHWYGVEEGIMLAHEADAVDGGFKQQGGGAFEEQFLIDENKLVVSQVLVPHCCDITRFEEATAMAWVEACVRCEVTEKRETEGASPTWLGTPPVSLPPAYRLARNVNYYWKEAAEDKIGRIAGELDGVIYDAATHHVLFVLEAKQNTAVVGKSFKQKERLYNALDATWKTLSHASQEAALTAVQQSAQNETNTATDTAAGRNATSAVEAACAASTKLRTDPPAANYQDMRNSGDMTAAAAPPARSKAAAARPATAGKPFFTQDNFAAFFGATASVVHSDSTGPTTAPAPGDTIHMAELTLVRAACDSVAEAYDSYFQTSTLPPTATPALHARAETAAVSRSDPYEYVLLFRHDVRCKDGRAALEQVRLRENFIDASFFPSTPSS</sequence>
<organism evidence="1 2">
    <name type="scientific">Leishmania donovani</name>
    <dbReference type="NCBI Taxonomy" id="5661"/>
    <lineage>
        <taxon>Eukaryota</taxon>
        <taxon>Discoba</taxon>
        <taxon>Euglenozoa</taxon>
        <taxon>Kinetoplastea</taxon>
        <taxon>Metakinetoplastina</taxon>
        <taxon>Trypanosomatida</taxon>
        <taxon>Trypanosomatidae</taxon>
        <taxon>Leishmaniinae</taxon>
        <taxon>Leishmania</taxon>
    </lineage>
</organism>
<name>A0A504XFS0_LEIDO</name>
<dbReference type="VEuPathDB" id="TriTrypDB:LdCL_350047800"/>
<comment type="caution">
    <text evidence="1">The sequence shown here is derived from an EMBL/GenBank/DDBJ whole genome shotgun (WGS) entry which is preliminary data.</text>
</comment>
<dbReference type="Proteomes" id="UP000318821">
    <property type="component" value="Unassembled WGS sequence"/>
</dbReference>
<dbReference type="AlphaFoldDB" id="A0A504XFS0"/>
<evidence type="ECO:0000313" key="2">
    <source>
        <dbReference type="Proteomes" id="UP000318821"/>
    </source>
</evidence>
<dbReference type="EMBL" id="RHLD01000013">
    <property type="protein sequence ID" value="TPP47912.1"/>
    <property type="molecule type" value="Genomic_DNA"/>
</dbReference>
<gene>
    <name evidence="1" type="ORF">CGC20_14630</name>
</gene>
<evidence type="ECO:0000313" key="1">
    <source>
        <dbReference type="EMBL" id="TPP47912.1"/>
    </source>
</evidence>